<protein>
    <submittedName>
        <fullName evidence="1">Uncharacterized protein</fullName>
    </submittedName>
</protein>
<dbReference type="RefSeq" id="WP_179845670.1">
    <property type="nucleotide sequence ID" value="NZ_JACCBA010000001.1"/>
</dbReference>
<keyword evidence="2" id="KW-1185">Reference proteome</keyword>
<dbReference type="EMBL" id="JACCBA010000001">
    <property type="protein sequence ID" value="NYD48824.1"/>
    <property type="molecule type" value="Genomic_DNA"/>
</dbReference>
<evidence type="ECO:0000313" key="2">
    <source>
        <dbReference type="Proteomes" id="UP000529783"/>
    </source>
</evidence>
<sequence length="228" mass="24263">MSGRELSGTLALRRYWCRPEEPVLLCLYCHGSTLRFDVDGHDWRGIPGGAGRAVLNAVGAGVDSAFREDSLSPPAMVVYGPGGGMAARVTLPESQETRYWVLTPYRIGIVAMVQGEAAESAQPEPQAGVLSRARRIAAGAAEFGRALARDHPYPPGEPVPLSRVAGLAEIPAAQIAHVGLDRRKLPSGFRPRKVPVLRIGLHDGSGFDITAPDDEAAGRLARLAAQRS</sequence>
<evidence type="ECO:0000313" key="1">
    <source>
        <dbReference type="EMBL" id="NYD48824.1"/>
    </source>
</evidence>
<proteinExistence type="predicted"/>
<reference evidence="1 2" key="1">
    <citation type="submission" date="2020-07" db="EMBL/GenBank/DDBJ databases">
        <title>Sequencing the genomes of 1000 actinobacteria strains.</title>
        <authorList>
            <person name="Klenk H.-P."/>
        </authorList>
    </citation>
    <scope>NUCLEOTIDE SEQUENCE [LARGE SCALE GENOMIC DNA]</scope>
    <source>
        <strain evidence="1 2">DSM 40398</strain>
    </source>
</reference>
<comment type="caution">
    <text evidence="1">The sequence shown here is derived from an EMBL/GenBank/DDBJ whole genome shotgun (WGS) entry which is preliminary data.</text>
</comment>
<gene>
    <name evidence="1" type="ORF">BJY14_004807</name>
</gene>
<dbReference type="Proteomes" id="UP000529783">
    <property type="component" value="Unassembled WGS sequence"/>
</dbReference>
<name>A0A7Y9EJI0_9ACTN</name>
<organism evidence="1 2">
    <name type="scientific">Actinomadura luteofluorescens</name>
    <dbReference type="NCBI Taxonomy" id="46163"/>
    <lineage>
        <taxon>Bacteria</taxon>
        <taxon>Bacillati</taxon>
        <taxon>Actinomycetota</taxon>
        <taxon>Actinomycetes</taxon>
        <taxon>Streptosporangiales</taxon>
        <taxon>Thermomonosporaceae</taxon>
        <taxon>Actinomadura</taxon>
    </lineage>
</organism>
<accession>A0A7Y9EJI0</accession>
<dbReference type="AlphaFoldDB" id="A0A7Y9EJI0"/>